<keyword evidence="2" id="KW-0408">Iron</keyword>
<dbReference type="PROSITE" id="PS00197">
    <property type="entry name" value="2FE2S_FER_1"/>
    <property type="match status" value="1"/>
</dbReference>
<keyword evidence="5" id="KW-0238">DNA-binding</keyword>
<dbReference type="SUPFAM" id="SSF52343">
    <property type="entry name" value="Ferredoxin reductase-like, C-terminal NADP-linked domain"/>
    <property type="match status" value="1"/>
</dbReference>
<dbReference type="GO" id="GO:0016491">
    <property type="term" value="F:oxidoreductase activity"/>
    <property type="evidence" value="ECO:0007669"/>
    <property type="project" value="InterPro"/>
</dbReference>
<keyword evidence="2" id="KW-0479">Metal-binding</keyword>
<protein>
    <submittedName>
        <fullName evidence="9">FCD domain-containing protein</fullName>
    </submittedName>
</protein>
<dbReference type="PRINTS" id="PR00410">
    <property type="entry name" value="PHEHYDRXLASE"/>
</dbReference>
<dbReference type="RefSeq" id="WP_191732391.1">
    <property type="nucleotide sequence ID" value="NZ_JACSPR010000001.1"/>
</dbReference>
<dbReference type="PANTHER" id="PTHR47354:SF5">
    <property type="entry name" value="PROTEIN RFBI"/>
    <property type="match status" value="1"/>
</dbReference>
<dbReference type="NCBIfam" id="NF040810">
    <property type="entry name" value="BenC"/>
    <property type="match status" value="1"/>
</dbReference>
<dbReference type="InterPro" id="IPR008920">
    <property type="entry name" value="TF_FadR/GntR_C"/>
</dbReference>
<dbReference type="Pfam" id="PF00175">
    <property type="entry name" value="NAD_binding_1"/>
    <property type="match status" value="1"/>
</dbReference>
<dbReference type="Pfam" id="PF00111">
    <property type="entry name" value="Fer2"/>
    <property type="match status" value="1"/>
</dbReference>
<dbReference type="Gene3D" id="2.40.30.10">
    <property type="entry name" value="Translation factors"/>
    <property type="match status" value="1"/>
</dbReference>
<gene>
    <name evidence="9" type="ORF">H9627_02285</name>
</gene>
<proteinExistence type="predicted"/>
<keyword evidence="3" id="KW-0411">Iron-sulfur</keyword>
<evidence type="ECO:0000256" key="6">
    <source>
        <dbReference type="ARBA" id="ARBA00023163"/>
    </source>
</evidence>
<dbReference type="InterPro" id="IPR012675">
    <property type="entry name" value="Beta-grasp_dom_sf"/>
</dbReference>
<dbReference type="InterPro" id="IPR017927">
    <property type="entry name" value="FAD-bd_FR_type"/>
</dbReference>
<evidence type="ECO:0000313" key="10">
    <source>
        <dbReference type="Proteomes" id="UP000650224"/>
    </source>
</evidence>
<evidence type="ECO:0000256" key="5">
    <source>
        <dbReference type="ARBA" id="ARBA00023125"/>
    </source>
</evidence>
<dbReference type="PROSITE" id="PS51384">
    <property type="entry name" value="FAD_FR"/>
    <property type="match status" value="1"/>
</dbReference>
<accession>A0A8I0HNN7</accession>
<dbReference type="InterPro" id="IPR008333">
    <property type="entry name" value="Cbr1-like_FAD-bd_dom"/>
</dbReference>
<keyword evidence="10" id="KW-1185">Reference proteome</keyword>
<dbReference type="CDD" id="cd06209">
    <property type="entry name" value="BenDO_FAD_NAD"/>
    <property type="match status" value="1"/>
</dbReference>
<organism evidence="9 10">
    <name type="scientific">Corynebacterium gallinarum</name>
    <dbReference type="NCBI Taxonomy" id="2762214"/>
    <lineage>
        <taxon>Bacteria</taxon>
        <taxon>Bacillati</taxon>
        <taxon>Actinomycetota</taxon>
        <taxon>Actinomycetes</taxon>
        <taxon>Mycobacteriales</taxon>
        <taxon>Corynebacteriaceae</taxon>
        <taxon>Corynebacterium</taxon>
    </lineage>
</organism>
<dbReference type="InterPro" id="IPR001433">
    <property type="entry name" value="OxRdtase_FAD/NAD-bd"/>
</dbReference>
<keyword evidence="2" id="KW-0001">2Fe-2S</keyword>
<comment type="cofactor">
    <cofactor evidence="1">
        <name>FAD</name>
        <dbReference type="ChEBI" id="CHEBI:57692"/>
    </cofactor>
</comment>
<dbReference type="Gene3D" id="1.20.120.530">
    <property type="entry name" value="GntR ligand-binding domain-like"/>
    <property type="match status" value="1"/>
</dbReference>
<dbReference type="Pfam" id="PF07729">
    <property type="entry name" value="FCD"/>
    <property type="match status" value="1"/>
</dbReference>
<dbReference type="SUPFAM" id="SSF63380">
    <property type="entry name" value="Riboflavin synthase domain-like"/>
    <property type="match status" value="1"/>
</dbReference>
<evidence type="ECO:0000256" key="1">
    <source>
        <dbReference type="ARBA" id="ARBA00001974"/>
    </source>
</evidence>
<dbReference type="AlphaFoldDB" id="A0A8I0HNN7"/>
<comment type="caution">
    <text evidence="9">The sequence shown here is derived from an EMBL/GenBank/DDBJ whole genome shotgun (WGS) entry which is preliminary data.</text>
</comment>
<dbReference type="GO" id="GO:0051537">
    <property type="term" value="F:2 iron, 2 sulfur cluster binding"/>
    <property type="evidence" value="ECO:0007669"/>
    <property type="project" value="UniProtKB-KW"/>
</dbReference>
<dbReference type="InterPro" id="IPR001041">
    <property type="entry name" value="2Fe-2S_ferredoxin-type"/>
</dbReference>
<feature type="domain" description="FAD-binding FR-type" evidence="8">
    <location>
        <begin position="103"/>
        <end position="203"/>
    </location>
</feature>
<dbReference type="InterPro" id="IPR047683">
    <property type="entry name" value="BenC-like_FAD_NAD-bd"/>
</dbReference>
<dbReference type="EMBL" id="JACSPR010000001">
    <property type="protein sequence ID" value="MBD8029168.1"/>
    <property type="molecule type" value="Genomic_DNA"/>
</dbReference>
<dbReference type="InterPro" id="IPR017938">
    <property type="entry name" value="Riboflavin_synthase-like_b-brl"/>
</dbReference>
<reference evidence="9 10" key="1">
    <citation type="submission" date="2020-08" db="EMBL/GenBank/DDBJ databases">
        <title>A Genomic Blueprint of the Chicken Gut Microbiome.</title>
        <authorList>
            <person name="Gilroy R."/>
            <person name="Ravi A."/>
            <person name="Getino M."/>
            <person name="Pursley I."/>
            <person name="Horton D.L."/>
            <person name="Alikhan N.-F."/>
            <person name="Baker D."/>
            <person name="Gharbi K."/>
            <person name="Hall N."/>
            <person name="Watson M."/>
            <person name="Adriaenssens E.M."/>
            <person name="Foster-Nyarko E."/>
            <person name="Jarju S."/>
            <person name="Secka A."/>
            <person name="Antonio M."/>
            <person name="Oren A."/>
            <person name="Chaudhuri R."/>
            <person name="La Ragione R.M."/>
            <person name="Hildebrand F."/>
            <person name="Pallen M.J."/>
        </authorList>
    </citation>
    <scope>NUCLEOTIDE SEQUENCE [LARGE SCALE GENOMIC DNA]</scope>
    <source>
        <strain evidence="9 10">Sa1YVA5</strain>
    </source>
</reference>
<evidence type="ECO:0000256" key="2">
    <source>
        <dbReference type="ARBA" id="ARBA00022714"/>
    </source>
</evidence>
<evidence type="ECO:0000256" key="4">
    <source>
        <dbReference type="ARBA" id="ARBA00023015"/>
    </source>
</evidence>
<dbReference type="PRINTS" id="PR00371">
    <property type="entry name" value="FPNCR"/>
</dbReference>
<dbReference type="CDD" id="cd00207">
    <property type="entry name" value="fer2"/>
    <property type="match status" value="1"/>
</dbReference>
<dbReference type="InterPro" id="IPR006058">
    <property type="entry name" value="2Fe2S_fd_BS"/>
</dbReference>
<evidence type="ECO:0000259" key="7">
    <source>
        <dbReference type="PROSITE" id="PS51085"/>
    </source>
</evidence>
<evidence type="ECO:0000256" key="3">
    <source>
        <dbReference type="ARBA" id="ARBA00023014"/>
    </source>
</evidence>
<keyword evidence="4" id="KW-0805">Transcription regulation</keyword>
<evidence type="ECO:0000313" key="9">
    <source>
        <dbReference type="EMBL" id="MBD8029168.1"/>
    </source>
</evidence>
<dbReference type="Pfam" id="PF00970">
    <property type="entry name" value="FAD_binding_6"/>
    <property type="match status" value="1"/>
</dbReference>
<evidence type="ECO:0000259" key="8">
    <source>
        <dbReference type="PROSITE" id="PS51384"/>
    </source>
</evidence>
<dbReference type="SMART" id="SM00895">
    <property type="entry name" value="FCD"/>
    <property type="match status" value="1"/>
</dbReference>
<dbReference type="Gene3D" id="3.40.50.80">
    <property type="entry name" value="Nucleotide-binding domain of ferredoxin-NADP reductase (FNR) module"/>
    <property type="match status" value="1"/>
</dbReference>
<dbReference type="Proteomes" id="UP000650224">
    <property type="component" value="Unassembled WGS sequence"/>
</dbReference>
<dbReference type="PROSITE" id="PS51085">
    <property type="entry name" value="2FE2S_FER_2"/>
    <property type="match status" value="1"/>
</dbReference>
<dbReference type="InterPro" id="IPR050415">
    <property type="entry name" value="MRET"/>
</dbReference>
<dbReference type="InterPro" id="IPR001709">
    <property type="entry name" value="Flavoprot_Pyr_Nucl_cyt_Rdtase"/>
</dbReference>
<dbReference type="SUPFAM" id="SSF54292">
    <property type="entry name" value="2Fe-2S ferredoxin-like"/>
    <property type="match status" value="1"/>
</dbReference>
<dbReference type="InterPro" id="IPR039261">
    <property type="entry name" value="FNR_nucleotide-bd"/>
</dbReference>
<dbReference type="SUPFAM" id="SSF48008">
    <property type="entry name" value="GntR ligand-binding domain-like"/>
    <property type="match status" value="1"/>
</dbReference>
<dbReference type="PANTHER" id="PTHR47354">
    <property type="entry name" value="NADH OXIDOREDUCTASE HCR"/>
    <property type="match status" value="1"/>
</dbReference>
<sequence>MSHQVALAFEDGITRFIECEDEQTVADAAYQARINIPFDCRDGACGTCKAFCESGDYEEGDYIEDALSEDEADQGYCLPCQMFPRTDLILQIATTSVLAKTGAATFTGELVELNRLSDSTFGITIELENRSDLAFLPGQYMNIEVPGSGQTRSYSFSSSTEDDKVSFLIKNTPGGLMTTYLDEQAAVGDKLELTGPMGSFFLREPVRPILLLAGGTGLAPILAILEKLATDELLDVPIRMVYGATFDHDLVELERLEAFKDKIKDFDYITVISDKESSHERKGFVPAHLTGEYEPDEDTDVYLCGPPPMVEAVRQFFGTLENPPLDFYYEKFTSAAGTPGNTEVEVTTETVEAPRGGEERSLVEVSTPGMSTGEVHVARPDSESQLEARMALELGALELAIRKLGDRDIERFRTLAETANSFINGDRIIDAEKFTEANADFHEFLFRRADNAALMGAYQNLTVVTEMKKVLPGAEWIDPNIATEHLELVDAVAAKDIEKARELIRTHAQHGIETMRKAESE</sequence>
<dbReference type="InterPro" id="IPR036010">
    <property type="entry name" value="2Fe-2S_ferredoxin-like_sf"/>
</dbReference>
<dbReference type="InterPro" id="IPR011711">
    <property type="entry name" value="GntR_C"/>
</dbReference>
<name>A0A8I0HNN7_9CORY</name>
<dbReference type="GO" id="GO:0003677">
    <property type="term" value="F:DNA binding"/>
    <property type="evidence" value="ECO:0007669"/>
    <property type="project" value="UniProtKB-KW"/>
</dbReference>
<feature type="domain" description="2Fe-2S ferredoxin-type" evidence="7">
    <location>
        <begin position="3"/>
        <end position="96"/>
    </location>
</feature>
<keyword evidence="6" id="KW-0804">Transcription</keyword>
<dbReference type="Gene3D" id="3.10.20.30">
    <property type="match status" value="1"/>
</dbReference>